<feature type="transmembrane region" description="Helical" evidence="7">
    <location>
        <begin position="269"/>
        <end position="288"/>
    </location>
</feature>
<evidence type="ECO:0000313" key="11">
    <source>
        <dbReference type="Proteomes" id="UP000298200"/>
    </source>
</evidence>
<evidence type="ECO:0000259" key="8">
    <source>
        <dbReference type="PROSITE" id="PS50893"/>
    </source>
</evidence>
<accession>A0ABY2LWS8</accession>
<dbReference type="SUPFAM" id="SSF90123">
    <property type="entry name" value="ABC transporter transmembrane region"/>
    <property type="match status" value="1"/>
</dbReference>
<keyword evidence="2 7" id="KW-0812">Transmembrane</keyword>
<dbReference type="PROSITE" id="PS00211">
    <property type="entry name" value="ABC_TRANSPORTER_1"/>
    <property type="match status" value="1"/>
</dbReference>
<dbReference type="Pfam" id="PF00005">
    <property type="entry name" value="ABC_tran"/>
    <property type="match status" value="1"/>
</dbReference>
<keyword evidence="3" id="KW-0547">Nucleotide-binding</keyword>
<dbReference type="SMART" id="SM00382">
    <property type="entry name" value="AAA"/>
    <property type="match status" value="1"/>
</dbReference>
<dbReference type="Proteomes" id="UP000298200">
    <property type="component" value="Unassembled WGS sequence"/>
</dbReference>
<comment type="caution">
    <text evidence="10">The sequence shown here is derived from an EMBL/GenBank/DDBJ whole genome shotgun (WGS) entry which is preliminary data.</text>
</comment>
<dbReference type="GO" id="GO:0005524">
    <property type="term" value="F:ATP binding"/>
    <property type="evidence" value="ECO:0007669"/>
    <property type="project" value="UniProtKB-KW"/>
</dbReference>
<dbReference type="InterPro" id="IPR036640">
    <property type="entry name" value="ABC1_TM_sf"/>
</dbReference>
<dbReference type="Gene3D" id="1.20.1560.10">
    <property type="entry name" value="ABC transporter type 1, transmembrane domain"/>
    <property type="match status" value="1"/>
</dbReference>
<evidence type="ECO:0000256" key="5">
    <source>
        <dbReference type="ARBA" id="ARBA00022989"/>
    </source>
</evidence>
<reference evidence="11" key="1">
    <citation type="journal article" date="2019" name="PLoS Negl. Trop. Dis.">
        <title>Revisiting the worldwide diversity of Leptospira species in the environment.</title>
        <authorList>
            <person name="Vincent A.T."/>
            <person name="Schiettekatte O."/>
            <person name="Bourhy P."/>
            <person name="Veyrier F.J."/>
            <person name="Picardeau M."/>
        </authorList>
    </citation>
    <scope>NUCLEOTIDE SEQUENCE [LARGE SCALE GENOMIC DNA]</scope>
    <source>
        <strain evidence="11">201800272</strain>
    </source>
</reference>
<name>A0ABY2LWS8_9LEPT</name>
<dbReference type="PROSITE" id="PS50929">
    <property type="entry name" value="ABC_TM1F"/>
    <property type="match status" value="1"/>
</dbReference>
<feature type="transmembrane region" description="Helical" evidence="7">
    <location>
        <begin position="25"/>
        <end position="47"/>
    </location>
</feature>
<evidence type="ECO:0000256" key="4">
    <source>
        <dbReference type="ARBA" id="ARBA00022840"/>
    </source>
</evidence>
<dbReference type="CDD" id="cd03228">
    <property type="entry name" value="ABCC_MRP_Like"/>
    <property type="match status" value="1"/>
</dbReference>
<evidence type="ECO:0000259" key="9">
    <source>
        <dbReference type="PROSITE" id="PS50929"/>
    </source>
</evidence>
<feature type="transmembrane region" description="Helical" evidence="7">
    <location>
        <begin position="83"/>
        <end position="105"/>
    </location>
</feature>
<keyword evidence="11" id="KW-1185">Reference proteome</keyword>
<evidence type="ECO:0000256" key="2">
    <source>
        <dbReference type="ARBA" id="ARBA00022692"/>
    </source>
</evidence>
<proteinExistence type="predicted"/>
<dbReference type="PANTHER" id="PTHR24221:SF654">
    <property type="entry name" value="ATP-BINDING CASSETTE SUB-FAMILY B MEMBER 6"/>
    <property type="match status" value="1"/>
</dbReference>
<organism evidence="10 11">
    <name type="scientific">Leptospira yanagawae</name>
    <dbReference type="NCBI Taxonomy" id="293069"/>
    <lineage>
        <taxon>Bacteria</taxon>
        <taxon>Pseudomonadati</taxon>
        <taxon>Spirochaetota</taxon>
        <taxon>Spirochaetia</taxon>
        <taxon>Leptospirales</taxon>
        <taxon>Leptospiraceae</taxon>
        <taxon>Leptospira</taxon>
    </lineage>
</organism>
<dbReference type="PROSITE" id="PS50893">
    <property type="entry name" value="ABC_TRANSPORTER_2"/>
    <property type="match status" value="1"/>
</dbReference>
<feature type="domain" description="ABC transmembrane type-1" evidence="9">
    <location>
        <begin position="26"/>
        <end position="330"/>
    </location>
</feature>
<dbReference type="InterPro" id="IPR003439">
    <property type="entry name" value="ABC_transporter-like_ATP-bd"/>
</dbReference>
<feature type="domain" description="ABC transporter" evidence="8">
    <location>
        <begin position="358"/>
        <end position="577"/>
    </location>
</feature>
<dbReference type="Gene3D" id="3.40.50.300">
    <property type="entry name" value="P-loop containing nucleotide triphosphate hydrolases"/>
    <property type="match status" value="1"/>
</dbReference>
<gene>
    <name evidence="10" type="ORF">EHQ46_17200</name>
</gene>
<sequence length="577" mass="65829">MQIASIGNFFSIIKIYYGFVGPFRFVTAFVLSLFNSIFESIGFILLIPFANLLLSGKETLSSLGIFNQLSFVFGEAFSINENLLVVFLVSLFLLKIIIVFFSNFYTSYFTAKLISEVSGKFLKLFGEMRYVKFASYNSTFLQNLLLSDLKIFSGAFTYLLNFLFFGVNFLILTWLSIVIGSQLLLYFIFPGIALVIFYIIISKVLKRNSYELAKENDQYLDKIKEFITGFRYFKATSQFSKLFRKVSASLISIQNTRVRSGIADSLTKSIPESFIAICFVLILFYHVRVLNSNIPILLVNIGLLLRVLQSGISCFGNWVGLMNFNQSIQRINGGFFELEMNKEFVNPTGLNVGSFKRVKFDNVSFSTDDNIIFEGLSFEINKGEKIGIIGQSGSGKTTFINLILGLLEPSGGKLFFNDLEYKNCNLDSIRSLCGLIEQKSIFFKDTLINNVSVWDEKISTEEVVHLLEKVNISVNQKSLLEIEKSEHHFSGGELQRISLIRELIRKCSLLILDEPTSSLDSHTEEKVIETINEVLKEETVIHITHKPYLLKNYDKILHFENARCKVYSNFSEWETRN</sequence>
<evidence type="ECO:0000313" key="10">
    <source>
        <dbReference type="EMBL" id="TGL16965.1"/>
    </source>
</evidence>
<dbReference type="PANTHER" id="PTHR24221">
    <property type="entry name" value="ATP-BINDING CASSETTE SUB-FAMILY B"/>
    <property type="match status" value="1"/>
</dbReference>
<dbReference type="InterPro" id="IPR011527">
    <property type="entry name" value="ABC1_TM_dom"/>
</dbReference>
<dbReference type="InterPro" id="IPR003593">
    <property type="entry name" value="AAA+_ATPase"/>
</dbReference>
<dbReference type="InterPro" id="IPR017871">
    <property type="entry name" value="ABC_transporter-like_CS"/>
</dbReference>
<dbReference type="InterPro" id="IPR027417">
    <property type="entry name" value="P-loop_NTPase"/>
</dbReference>
<evidence type="ECO:0000256" key="3">
    <source>
        <dbReference type="ARBA" id="ARBA00022741"/>
    </source>
</evidence>
<dbReference type="EMBL" id="RQFU01000026">
    <property type="protein sequence ID" value="TGL16965.1"/>
    <property type="molecule type" value="Genomic_DNA"/>
</dbReference>
<dbReference type="RefSeq" id="WP_135637369.1">
    <property type="nucleotide sequence ID" value="NZ_RQFU01000026.1"/>
</dbReference>
<dbReference type="InterPro" id="IPR039421">
    <property type="entry name" value="Type_1_exporter"/>
</dbReference>
<protein>
    <submittedName>
        <fullName evidence="10">ABC transporter ATP-binding protein</fullName>
    </submittedName>
</protein>
<keyword evidence="6 7" id="KW-0472">Membrane</keyword>
<comment type="subcellular location">
    <subcellularLocation>
        <location evidence="1">Cell membrane</location>
        <topology evidence="1">Multi-pass membrane protein</topology>
    </subcellularLocation>
</comment>
<feature type="transmembrane region" description="Helical" evidence="7">
    <location>
        <begin position="183"/>
        <end position="201"/>
    </location>
</feature>
<dbReference type="SUPFAM" id="SSF52540">
    <property type="entry name" value="P-loop containing nucleoside triphosphate hydrolases"/>
    <property type="match status" value="1"/>
</dbReference>
<feature type="transmembrane region" description="Helical" evidence="7">
    <location>
        <begin position="155"/>
        <end position="177"/>
    </location>
</feature>
<keyword evidence="4 10" id="KW-0067">ATP-binding</keyword>
<keyword evidence="5 7" id="KW-1133">Transmembrane helix</keyword>
<evidence type="ECO:0000256" key="7">
    <source>
        <dbReference type="SAM" id="Phobius"/>
    </source>
</evidence>
<evidence type="ECO:0000256" key="1">
    <source>
        <dbReference type="ARBA" id="ARBA00004651"/>
    </source>
</evidence>
<evidence type="ECO:0000256" key="6">
    <source>
        <dbReference type="ARBA" id="ARBA00023136"/>
    </source>
</evidence>